<dbReference type="InterPro" id="IPR012341">
    <property type="entry name" value="6hp_glycosidase-like_sf"/>
</dbReference>
<dbReference type="EC" id="3.2.1.40" evidence="2"/>
<gene>
    <name evidence="7" type="ORF">ACFFVB_13110</name>
</gene>
<dbReference type="Gene3D" id="2.60.120.260">
    <property type="entry name" value="Galactose-binding domain-like"/>
    <property type="match status" value="1"/>
</dbReference>
<reference evidence="7 8" key="1">
    <citation type="submission" date="2024-09" db="EMBL/GenBank/DDBJ databases">
        <authorList>
            <person name="Sun Q."/>
            <person name="Mori K."/>
        </authorList>
    </citation>
    <scope>NUCLEOTIDE SEQUENCE [LARGE SCALE GENOMIC DNA]</scope>
    <source>
        <strain evidence="7 8">CECT 8286</strain>
    </source>
</reference>
<evidence type="ECO:0000259" key="5">
    <source>
        <dbReference type="Pfam" id="PF17389"/>
    </source>
</evidence>
<dbReference type="Gene3D" id="1.50.10.10">
    <property type="match status" value="1"/>
</dbReference>
<organism evidence="7 8">
    <name type="scientific">Formosa undariae</name>
    <dbReference type="NCBI Taxonomy" id="1325436"/>
    <lineage>
        <taxon>Bacteria</taxon>
        <taxon>Pseudomonadati</taxon>
        <taxon>Bacteroidota</taxon>
        <taxon>Flavobacteriia</taxon>
        <taxon>Flavobacteriales</taxon>
        <taxon>Flavobacteriaceae</taxon>
        <taxon>Formosa</taxon>
    </lineage>
</organism>
<dbReference type="Gene3D" id="2.60.420.10">
    <property type="entry name" value="Maltose phosphorylase, domain 3"/>
    <property type="match status" value="1"/>
</dbReference>
<keyword evidence="8" id="KW-1185">Reference proteome</keyword>
<accession>A0ABV5F3N5</accession>
<comment type="caution">
    <text evidence="7">The sequence shown here is derived from an EMBL/GenBank/DDBJ whole genome shotgun (WGS) entry which is preliminary data.</text>
</comment>
<evidence type="ECO:0000256" key="3">
    <source>
        <dbReference type="ARBA" id="ARBA00022801"/>
    </source>
</evidence>
<dbReference type="Proteomes" id="UP001589605">
    <property type="component" value="Unassembled WGS sequence"/>
</dbReference>
<keyword evidence="3 7" id="KW-0378">Hydrolase</keyword>
<dbReference type="GO" id="GO:0016787">
    <property type="term" value="F:hydrolase activity"/>
    <property type="evidence" value="ECO:0007669"/>
    <property type="project" value="UniProtKB-KW"/>
</dbReference>
<evidence type="ECO:0000256" key="2">
    <source>
        <dbReference type="ARBA" id="ARBA00012652"/>
    </source>
</evidence>
<dbReference type="InterPro" id="IPR008902">
    <property type="entry name" value="Rhamnosid_concanavalin"/>
</dbReference>
<dbReference type="SUPFAM" id="SSF48208">
    <property type="entry name" value="Six-hairpin glycosidases"/>
    <property type="match status" value="1"/>
</dbReference>
<evidence type="ECO:0000313" key="8">
    <source>
        <dbReference type="Proteomes" id="UP001589605"/>
    </source>
</evidence>
<evidence type="ECO:0000256" key="1">
    <source>
        <dbReference type="ARBA" id="ARBA00001445"/>
    </source>
</evidence>
<feature type="domain" description="Alpha-L-rhamnosidase C-terminal" evidence="6">
    <location>
        <begin position="516"/>
        <end position="583"/>
    </location>
</feature>
<feature type="domain" description="Alpha-L-rhamnosidase concanavalin-like" evidence="4">
    <location>
        <begin position="40"/>
        <end position="88"/>
    </location>
</feature>
<proteinExistence type="predicted"/>
<dbReference type="RefSeq" id="WP_382383411.1">
    <property type="nucleotide sequence ID" value="NZ_JBHMEZ010000012.1"/>
</dbReference>
<dbReference type="Pfam" id="PF05592">
    <property type="entry name" value="Bac_rhamnosid"/>
    <property type="match status" value="1"/>
</dbReference>
<dbReference type="PANTHER" id="PTHR33307">
    <property type="entry name" value="ALPHA-RHAMNOSIDASE (EUROFUNG)"/>
    <property type="match status" value="1"/>
</dbReference>
<evidence type="ECO:0000259" key="4">
    <source>
        <dbReference type="Pfam" id="PF05592"/>
    </source>
</evidence>
<sequence length="611" mass="69653">MKKFILLFSLAFVCFQAKSQHKTDKLDIESSLIRPQEIIKIGNGHYFIDFGKAFFGTVEITSKETQHDSIFFHLGEKLETQNKIDRNPGGTIRYQRTALNQLVANQKTTLKLTPDKRNTGPAAITLPEDVGVIMPFRYLEIENLKIPIEDLHISQKATHYKFNDDASYFSSSNKIMDSIWQMCKHTIKATSFMGYYVDGDRERIPYEADAYINQLSHYSVDNEYTIARRTNAYFIKHPTWPTEWLLHTVLMFHADYMYTGDIQPLKDHYENLKLKTLMDLERADGLISSKSTNLNEALILELGFKKANTNIRDIIDWPGAQKDTGWKLATPEGERDGYDIVPVNTVVNAFYYYNLKLMTDIATALNKTDDAKLFRDKAAKVKETINTKLFNHSKGYYLDGENSTHSSLHANMLPLAFDLVPKAHVKTVAEFVKSRGMACSVYGAQYLLEGLYKNNEAKYATSLIVETEGDRNWWNMIKVGSTMAMEAWDMKYKPNSDWNHAWGTAPLNAITRYMWGIKPKTPGFKVAEINPQLVDLDYSKIKVPTINGFIYAEHKTTGKHISYIINIPEGMTAEFILPNNTTKIALNTDIIKQNSGAITLSSGSHKIEIDQ</sequence>
<dbReference type="PANTHER" id="PTHR33307:SF6">
    <property type="entry name" value="ALPHA-RHAMNOSIDASE (EUROFUNG)-RELATED"/>
    <property type="match status" value="1"/>
</dbReference>
<dbReference type="InterPro" id="IPR035398">
    <property type="entry name" value="Bac_rhamnosid_C"/>
</dbReference>
<dbReference type="Pfam" id="PF17389">
    <property type="entry name" value="Bac_rhamnosid6H"/>
    <property type="match status" value="1"/>
</dbReference>
<comment type="catalytic activity">
    <reaction evidence="1">
        <text>Hydrolysis of terminal non-reducing alpha-L-rhamnose residues in alpha-L-rhamnosides.</text>
        <dbReference type="EC" id="3.2.1.40"/>
    </reaction>
</comment>
<dbReference type="InterPro" id="IPR035396">
    <property type="entry name" value="Bac_rhamnosid6H"/>
</dbReference>
<evidence type="ECO:0000259" key="6">
    <source>
        <dbReference type="Pfam" id="PF17390"/>
    </source>
</evidence>
<name>A0ABV5F3N5_9FLAO</name>
<feature type="domain" description="Alpha-L-rhamnosidase six-hairpin glycosidase" evidence="5">
    <location>
        <begin position="165"/>
        <end position="509"/>
    </location>
</feature>
<dbReference type="EMBL" id="JBHMEZ010000012">
    <property type="protein sequence ID" value="MFB9054020.1"/>
    <property type="molecule type" value="Genomic_DNA"/>
</dbReference>
<dbReference type="Pfam" id="PF17390">
    <property type="entry name" value="Bac_rhamnosid_C"/>
    <property type="match status" value="1"/>
</dbReference>
<dbReference type="InterPro" id="IPR016007">
    <property type="entry name" value="Alpha_rhamnosid"/>
</dbReference>
<dbReference type="InterPro" id="IPR008928">
    <property type="entry name" value="6-hairpin_glycosidase_sf"/>
</dbReference>
<evidence type="ECO:0000313" key="7">
    <source>
        <dbReference type="EMBL" id="MFB9054020.1"/>
    </source>
</evidence>
<protein>
    <recommendedName>
        <fullName evidence="2">alpha-L-rhamnosidase</fullName>
        <ecNumber evidence="2">3.2.1.40</ecNumber>
    </recommendedName>
</protein>